<dbReference type="AlphaFoldDB" id="A0AAV7WRR6"/>
<evidence type="ECO:0000313" key="2">
    <source>
        <dbReference type="Proteomes" id="UP001066276"/>
    </source>
</evidence>
<keyword evidence="2" id="KW-1185">Reference proteome</keyword>
<reference evidence="1" key="1">
    <citation type="journal article" date="2022" name="bioRxiv">
        <title>Sequencing and chromosome-scale assembly of the giantPleurodeles waltlgenome.</title>
        <authorList>
            <person name="Brown T."/>
            <person name="Elewa A."/>
            <person name="Iarovenko S."/>
            <person name="Subramanian E."/>
            <person name="Araus A.J."/>
            <person name="Petzold A."/>
            <person name="Susuki M."/>
            <person name="Suzuki K.-i.T."/>
            <person name="Hayashi T."/>
            <person name="Toyoda A."/>
            <person name="Oliveira C."/>
            <person name="Osipova E."/>
            <person name="Leigh N.D."/>
            <person name="Simon A."/>
            <person name="Yun M.H."/>
        </authorList>
    </citation>
    <scope>NUCLEOTIDE SEQUENCE</scope>
    <source>
        <strain evidence="1">20211129_DDA</strain>
        <tissue evidence="1">Liver</tissue>
    </source>
</reference>
<organism evidence="1 2">
    <name type="scientific">Pleurodeles waltl</name>
    <name type="common">Iberian ribbed newt</name>
    <dbReference type="NCBI Taxonomy" id="8319"/>
    <lineage>
        <taxon>Eukaryota</taxon>
        <taxon>Metazoa</taxon>
        <taxon>Chordata</taxon>
        <taxon>Craniata</taxon>
        <taxon>Vertebrata</taxon>
        <taxon>Euteleostomi</taxon>
        <taxon>Amphibia</taxon>
        <taxon>Batrachia</taxon>
        <taxon>Caudata</taxon>
        <taxon>Salamandroidea</taxon>
        <taxon>Salamandridae</taxon>
        <taxon>Pleurodelinae</taxon>
        <taxon>Pleurodeles</taxon>
    </lineage>
</organism>
<dbReference type="EMBL" id="JANPWB010000001">
    <property type="protein sequence ID" value="KAJ1216754.1"/>
    <property type="molecule type" value="Genomic_DNA"/>
</dbReference>
<accession>A0AAV7WRR6</accession>
<comment type="caution">
    <text evidence="1">The sequence shown here is derived from an EMBL/GenBank/DDBJ whole genome shotgun (WGS) entry which is preliminary data.</text>
</comment>
<name>A0AAV7WRR6_PLEWA</name>
<evidence type="ECO:0000313" key="1">
    <source>
        <dbReference type="EMBL" id="KAJ1216754.1"/>
    </source>
</evidence>
<sequence length="124" mass="13628">MSGCPEEILETAGCWVTRGCNKQLFLRYFISLAVTHVRAESEEGRQIFELHLHLTSLRLVNIDGYIYWSINAAGGDENNASFVCCASAALEVEACQHLGRSCLPSEPPIKESASKLLSSPLRSL</sequence>
<protein>
    <submittedName>
        <fullName evidence="1">Uncharacterized protein</fullName>
    </submittedName>
</protein>
<gene>
    <name evidence="1" type="ORF">NDU88_004353</name>
</gene>
<proteinExistence type="predicted"/>
<dbReference type="Proteomes" id="UP001066276">
    <property type="component" value="Chromosome 1_1"/>
</dbReference>